<dbReference type="InterPro" id="IPR038333">
    <property type="entry name" value="T1MK-like_N_sf"/>
</dbReference>
<dbReference type="GO" id="GO:0003677">
    <property type="term" value="F:DNA binding"/>
    <property type="evidence" value="ECO:0007669"/>
    <property type="project" value="InterPro"/>
</dbReference>
<feature type="domain" description="N6 adenine-specific DNA methyltransferase N-terminal" evidence="10">
    <location>
        <begin position="6"/>
        <end position="96"/>
    </location>
</feature>
<evidence type="ECO:0000256" key="4">
    <source>
        <dbReference type="ARBA" id="ARBA00022679"/>
    </source>
</evidence>
<dbReference type="PANTHER" id="PTHR42933:SF1">
    <property type="entry name" value="SITE-SPECIFIC DNA-METHYLTRANSFERASE (ADENINE-SPECIFIC)"/>
    <property type="match status" value="1"/>
</dbReference>
<reference evidence="11 12" key="1">
    <citation type="submission" date="2020-09" db="EMBL/GenBank/DDBJ databases">
        <title>Investigation of environmental microbe.</title>
        <authorList>
            <person name="Ou Y."/>
            <person name="Kang Q."/>
        </authorList>
    </citation>
    <scope>NUCLEOTIDE SEQUENCE [LARGE SCALE GENOMIC DNA]</scope>
    <source>
        <strain evidence="11 12">KJZ-9</strain>
    </source>
</reference>
<keyword evidence="4 11" id="KW-0808">Transferase</keyword>
<dbReference type="PROSITE" id="PS00092">
    <property type="entry name" value="N6_MTASE"/>
    <property type="match status" value="1"/>
</dbReference>
<keyword evidence="12" id="KW-1185">Reference proteome</keyword>
<dbReference type="Pfam" id="PF02384">
    <property type="entry name" value="N6_Mtase"/>
    <property type="match status" value="1"/>
</dbReference>
<dbReference type="GO" id="GO:0008170">
    <property type="term" value="F:N-methyltransferase activity"/>
    <property type="evidence" value="ECO:0007669"/>
    <property type="project" value="InterPro"/>
</dbReference>
<dbReference type="InterPro" id="IPR051537">
    <property type="entry name" value="DNA_Adenine_Mtase"/>
</dbReference>
<dbReference type="Proteomes" id="UP000516421">
    <property type="component" value="Chromosome"/>
</dbReference>
<evidence type="ECO:0000256" key="5">
    <source>
        <dbReference type="ARBA" id="ARBA00022691"/>
    </source>
</evidence>
<feature type="domain" description="DNA methylase adenine-specific" evidence="9">
    <location>
        <begin position="166"/>
        <end position="482"/>
    </location>
</feature>
<dbReference type="GO" id="GO:0009307">
    <property type="term" value="P:DNA restriction-modification system"/>
    <property type="evidence" value="ECO:0007669"/>
    <property type="project" value="UniProtKB-KW"/>
</dbReference>
<dbReference type="InterPro" id="IPR003356">
    <property type="entry name" value="DNA_methylase_A-5"/>
</dbReference>
<evidence type="ECO:0000256" key="1">
    <source>
        <dbReference type="ARBA" id="ARBA00006594"/>
    </source>
</evidence>
<evidence type="ECO:0000259" key="10">
    <source>
        <dbReference type="Pfam" id="PF12161"/>
    </source>
</evidence>
<dbReference type="GO" id="GO:0032259">
    <property type="term" value="P:methylation"/>
    <property type="evidence" value="ECO:0007669"/>
    <property type="project" value="UniProtKB-KW"/>
</dbReference>
<comment type="similarity">
    <text evidence="1">Belongs to the N(4)/N(6)-methyltransferase family.</text>
</comment>
<dbReference type="Pfam" id="PF12161">
    <property type="entry name" value="HsdM_N"/>
    <property type="match status" value="1"/>
</dbReference>
<dbReference type="KEGG" id="rama:IDM48_00220"/>
<dbReference type="Gene3D" id="1.20.1260.30">
    <property type="match status" value="1"/>
</dbReference>
<dbReference type="NCBIfam" id="TIGR00497">
    <property type="entry name" value="hsdM"/>
    <property type="match status" value="1"/>
</dbReference>
<dbReference type="InterPro" id="IPR004546">
    <property type="entry name" value="Restrct_endonuc_T1M"/>
</dbReference>
<name>A0A7H2BJT0_9MICC</name>
<evidence type="ECO:0000256" key="8">
    <source>
        <dbReference type="SAM" id="Coils"/>
    </source>
</evidence>
<dbReference type="PRINTS" id="PR00507">
    <property type="entry name" value="N12N6MTFRASE"/>
</dbReference>
<evidence type="ECO:0000259" key="9">
    <source>
        <dbReference type="Pfam" id="PF02384"/>
    </source>
</evidence>
<evidence type="ECO:0000256" key="2">
    <source>
        <dbReference type="ARBA" id="ARBA00011900"/>
    </source>
</evidence>
<dbReference type="EMBL" id="CP061538">
    <property type="protein sequence ID" value="QNV39926.1"/>
    <property type="molecule type" value="Genomic_DNA"/>
</dbReference>
<evidence type="ECO:0000313" key="12">
    <source>
        <dbReference type="Proteomes" id="UP000516421"/>
    </source>
</evidence>
<dbReference type="GO" id="GO:0009007">
    <property type="term" value="F:site-specific DNA-methyltransferase (adenine-specific) activity"/>
    <property type="evidence" value="ECO:0007669"/>
    <property type="project" value="UniProtKB-EC"/>
</dbReference>
<dbReference type="EC" id="2.1.1.72" evidence="2"/>
<evidence type="ECO:0000256" key="3">
    <source>
        <dbReference type="ARBA" id="ARBA00022603"/>
    </source>
</evidence>
<keyword evidence="6" id="KW-0680">Restriction system</keyword>
<dbReference type="Gene3D" id="3.40.50.150">
    <property type="entry name" value="Vaccinia Virus protein VP39"/>
    <property type="match status" value="1"/>
</dbReference>
<dbReference type="InterPro" id="IPR029063">
    <property type="entry name" value="SAM-dependent_MTases_sf"/>
</dbReference>
<gene>
    <name evidence="11" type="ORF">IDM48_00220</name>
</gene>
<keyword evidence="8" id="KW-0175">Coiled coil</keyword>
<protein>
    <recommendedName>
        <fullName evidence="2">site-specific DNA-methyltransferase (adenine-specific)</fullName>
        <ecNumber evidence="2">2.1.1.72</ecNumber>
    </recommendedName>
</protein>
<feature type="coiled-coil region" evidence="8">
    <location>
        <begin position="738"/>
        <end position="768"/>
    </location>
</feature>
<dbReference type="REBASE" id="454020">
    <property type="entry name" value="M.RamKJZ9ORF220P"/>
</dbReference>
<organism evidence="11 12">
    <name type="scientific">Rothia amarae</name>
    <dbReference type="NCBI Taxonomy" id="169480"/>
    <lineage>
        <taxon>Bacteria</taxon>
        <taxon>Bacillati</taxon>
        <taxon>Actinomycetota</taxon>
        <taxon>Actinomycetes</taxon>
        <taxon>Micrococcales</taxon>
        <taxon>Micrococcaceae</taxon>
        <taxon>Rothia</taxon>
    </lineage>
</organism>
<dbReference type="InterPro" id="IPR022749">
    <property type="entry name" value="D12N6_MeTrfase_N"/>
</dbReference>
<dbReference type="RefSeq" id="WP_190617521.1">
    <property type="nucleotide sequence ID" value="NZ_CP061538.1"/>
</dbReference>
<evidence type="ECO:0000256" key="6">
    <source>
        <dbReference type="ARBA" id="ARBA00022747"/>
    </source>
</evidence>
<dbReference type="SUPFAM" id="SSF53335">
    <property type="entry name" value="S-adenosyl-L-methionine-dependent methyltransferases"/>
    <property type="match status" value="1"/>
</dbReference>
<accession>A0A7H2BJT0</accession>
<dbReference type="AlphaFoldDB" id="A0A7H2BJT0"/>
<proteinExistence type="inferred from homology"/>
<evidence type="ECO:0000313" key="11">
    <source>
        <dbReference type="EMBL" id="QNV39926.1"/>
    </source>
</evidence>
<keyword evidence="5" id="KW-0949">S-adenosyl-L-methionine</keyword>
<evidence type="ECO:0000256" key="7">
    <source>
        <dbReference type="ARBA" id="ARBA00047942"/>
    </source>
</evidence>
<comment type="catalytic activity">
    <reaction evidence="7">
        <text>a 2'-deoxyadenosine in DNA + S-adenosyl-L-methionine = an N(6)-methyl-2'-deoxyadenosine in DNA + S-adenosyl-L-homocysteine + H(+)</text>
        <dbReference type="Rhea" id="RHEA:15197"/>
        <dbReference type="Rhea" id="RHEA-COMP:12418"/>
        <dbReference type="Rhea" id="RHEA-COMP:12419"/>
        <dbReference type="ChEBI" id="CHEBI:15378"/>
        <dbReference type="ChEBI" id="CHEBI:57856"/>
        <dbReference type="ChEBI" id="CHEBI:59789"/>
        <dbReference type="ChEBI" id="CHEBI:90615"/>
        <dbReference type="ChEBI" id="CHEBI:90616"/>
        <dbReference type="EC" id="2.1.1.72"/>
    </reaction>
</comment>
<dbReference type="PANTHER" id="PTHR42933">
    <property type="entry name" value="SLR6095 PROTEIN"/>
    <property type="match status" value="1"/>
</dbReference>
<sequence length="865" mass="96986">MDKRQLANSIWTAANEMRGSLDATDYKDFILGFLFYKYLSDKEVEYFIDNGVPAEELPVELTNASEANSHIYFTNARDNLGYYIAYEDLFESWLSKRATLDVADISEGLRRFDASVHPAHQHLYKDIFASFLSSIRKLGDNASAQAKKLRAIMNVIKDVPTGSGADYDILGYVYEYLIGKFAANAGKKNGEFYTPHTVALAMAEIVAHHVAERDAIEIYDPTSGSGSLLLNIGQAVERRAGRAGSIRYYAQELKQDAYNLTRMNLVMRGMEASNIVTRRGDSLDQDWPMIDKYDNYNLLRVDAVVSNPPYSAKWDRDQAQSDPRFTEYGLAPETKADYAFLLHELYHLKDDGIMTIILPHGVLFRGGEEEKIRRHLIEKNNIEAVIGLPANIFFGTGISTIVMVLKKKRSANTGVLFVDASKGFVKAGTKNDLRPRDVRKIVDTVIERRDVEKYSRVVSRDEIRENDYNLNIPRYVDSSEDAEYFDIFSTMFGGIPHRELDYFKDYWTSLPGLRESIFEQISPTHSQVRDGVEITSAVQAHESVADFTQAFTEAFEGFEGALHTRLIENLHAVDLLTVEADIRAEIFDRLAGVSLVDDYEVYQHFANAWAGIENDLEVIKREGWDATREVVPNMVVKTKNKQKVEVQDGWLGKVFDFELVQKVLLADDLEAIQELREKNAVLAARLAELFESVDEEDYEQGDVSLVNAKGDAFAAAAVKAYAKSLKKNREEVTEGSLNETLVSAAKALENQAKTAKDLKTAENELEGKTITAIASLTDEQVMELLHAQWITGMVEQFFAVPGVVLSRLIDALLALESKYATTLEEVNTQIESTQAELATLMGKLTGSDADMKGIAALADMFRGKN</sequence>
<dbReference type="InterPro" id="IPR002052">
    <property type="entry name" value="DNA_methylase_N6_adenine_CS"/>
</dbReference>
<keyword evidence="3 11" id="KW-0489">Methyltransferase</keyword>